<accession>A0A839Y4N7</accession>
<proteinExistence type="inferred from homology"/>
<comment type="similarity">
    <text evidence="1">Belongs to the Rv1128c/1148c/1588c/1702c/1945/3466 family.</text>
</comment>
<dbReference type="GO" id="GO:0008270">
    <property type="term" value="F:zinc ion binding"/>
    <property type="evidence" value="ECO:0007669"/>
    <property type="project" value="InterPro"/>
</dbReference>
<dbReference type="InterPro" id="IPR002711">
    <property type="entry name" value="HNH"/>
</dbReference>
<dbReference type="RefSeq" id="WP_246405498.1">
    <property type="nucleotide sequence ID" value="NZ_JACIBU010000001.1"/>
</dbReference>
<dbReference type="Pfam" id="PF02720">
    <property type="entry name" value="DUF222"/>
    <property type="match status" value="1"/>
</dbReference>
<dbReference type="Proteomes" id="UP000580718">
    <property type="component" value="Unassembled WGS sequence"/>
</dbReference>
<feature type="domain" description="HNH nuclease" evidence="2">
    <location>
        <begin position="316"/>
        <end position="369"/>
    </location>
</feature>
<name>A0A839Y4N7_9ACTN</name>
<reference evidence="3 4" key="1">
    <citation type="submission" date="2020-08" db="EMBL/GenBank/DDBJ databases">
        <title>Sequencing the genomes of 1000 actinobacteria strains.</title>
        <authorList>
            <person name="Klenk H.-P."/>
        </authorList>
    </citation>
    <scope>NUCLEOTIDE SEQUENCE [LARGE SCALE GENOMIC DNA]</scope>
    <source>
        <strain evidence="3 4">DSM 16678</strain>
    </source>
</reference>
<organism evidence="3 4">
    <name type="scientific">Modestobacter versicolor</name>
    <dbReference type="NCBI Taxonomy" id="429133"/>
    <lineage>
        <taxon>Bacteria</taxon>
        <taxon>Bacillati</taxon>
        <taxon>Actinomycetota</taxon>
        <taxon>Actinomycetes</taxon>
        <taxon>Geodermatophilales</taxon>
        <taxon>Geodermatophilaceae</taxon>
        <taxon>Modestobacter</taxon>
    </lineage>
</organism>
<comment type="caution">
    <text evidence="3">The sequence shown here is derived from an EMBL/GenBank/DDBJ whole genome shotgun (WGS) entry which is preliminary data.</text>
</comment>
<dbReference type="CDD" id="cd00085">
    <property type="entry name" value="HNHc"/>
    <property type="match status" value="1"/>
</dbReference>
<protein>
    <recommendedName>
        <fullName evidence="2">HNH nuclease domain-containing protein</fullName>
    </recommendedName>
</protein>
<evidence type="ECO:0000259" key="2">
    <source>
        <dbReference type="SMART" id="SM00507"/>
    </source>
</evidence>
<evidence type="ECO:0000313" key="4">
    <source>
        <dbReference type="Proteomes" id="UP000580718"/>
    </source>
</evidence>
<dbReference type="Pfam" id="PF01844">
    <property type="entry name" value="HNH"/>
    <property type="match status" value="1"/>
</dbReference>
<evidence type="ECO:0000313" key="3">
    <source>
        <dbReference type="EMBL" id="MBB3677397.1"/>
    </source>
</evidence>
<dbReference type="GO" id="GO:0003676">
    <property type="term" value="F:nucleic acid binding"/>
    <property type="evidence" value="ECO:0007669"/>
    <property type="project" value="InterPro"/>
</dbReference>
<sequence>MGAVMAFDGAPAVRSVEELGREIRSGAVRLAAATAAWLELVAEFDEREGWGEVGVQSCAHWLAWQCGMSPGAAREHVRVARSLRGLPVTAAAFSAGRLSYSKVRAITRVADAGTEIELVELATHATASQVERVVRAWRRSDEVDEGRVAEKRSFQWHWDADGMLTLQVRMDGESGAALLAAVESLAERDARRERAAATRAAATDQAPVDDCPADPDAFPRERMSARRCRALGQLAEAAADADRRAGDPPRREVVVHVDADVLADDAAAGRAHLEGGPALAPAQVRRMVCEAALTVIVERDGQPLALGRRRRLATRAQRRALLARDGGCARPGCTETRIERLHAHHLRPWRLGGRTDVSGMVLLCDVDHGLVHDEELVMTRRGRELVVHDRTGRRVWAPADTAFLDGVPAAARGAGPLLTLVPGPASGTEMPAGGERIDLQHVVWALLVHRDHLRRTAA</sequence>
<dbReference type="GO" id="GO:0004519">
    <property type="term" value="F:endonuclease activity"/>
    <property type="evidence" value="ECO:0007669"/>
    <property type="project" value="InterPro"/>
</dbReference>
<dbReference type="SMART" id="SM00507">
    <property type="entry name" value="HNHc"/>
    <property type="match status" value="1"/>
</dbReference>
<dbReference type="InterPro" id="IPR003615">
    <property type="entry name" value="HNH_nuc"/>
</dbReference>
<dbReference type="AlphaFoldDB" id="A0A839Y4N7"/>
<gene>
    <name evidence="3" type="ORF">FHX36_003132</name>
</gene>
<evidence type="ECO:0000256" key="1">
    <source>
        <dbReference type="ARBA" id="ARBA00023450"/>
    </source>
</evidence>
<dbReference type="InterPro" id="IPR003870">
    <property type="entry name" value="DUF222"/>
</dbReference>
<dbReference type="EMBL" id="JACIBU010000001">
    <property type="protein sequence ID" value="MBB3677397.1"/>
    <property type="molecule type" value="Genomic_DNA"/>
</dbReference>